<evidence type="ECO:0000256" key="1">
    <source>
        <dbReference type="ARBA" id="ARBA00001966"/>
    </source>
</evidence>
<dbReference type="SFLD" id="SFLDS00029">
    <property type="entry name" value="Radical_SAM"/>
    <property type="match status" value="1"/>
</dbReference>
<evidence type="ECO:0000313" key="7">
    <source>
        <dbReference type="EMBL" id="PSU99211.1"/>
    </source>
</evidence>
<accession>A0A2T3KIW0</accession>
<dbReference type="AlphaFoldDB" id="A0A2T3KIW0"/>
<comment type="cofactor">
    <cofactor evidence="1">
        <name>[4Fe-4S] cluster</name>
        <dbReference type="ChEBI" id="CHEBI:49883"/>
    </cofactor>
</comment>
<keyword evidence="4" id="KW-0408">Iron</keyword>
<dbReference type="GO" id="GO:0051536">
    <property type="term" value="F:iron-sulfur cluster binding"/>
    <property type="evidence" value="ECO:0007669"/>
    <property type="project" value="UniProtKB-KW"/>
</dbReference>
<name>A0A2T3KIW0_9GAMM</name>
<evidence type="ECO:0000259" key="6">
    <source>
        <dbReference type="PROSITE" id="PS51918"/>
    </source>
</evidence>
<dbReference type="InterPro" id="IPR058240">
    <property type="entry name" value="rSAM_sf"/>
</dbReference>
<evidence type="ECO:0000256" key="5">
    <source>
        <dbReference type="ARBA" id="ARBA00023014"/>
    </source>
</evidence>
<feature type="domain" description="Radical SAM core" evidence="6">
    <location>
        <begin position="13"/>
        <end position="216"/>
    </location>
</feature>
<dbReference type="GO" id="GO:0003824">
    <property type="term" value="F:catalytic activity"/>
    <property type="evidence" value="ECO:0007669"/>
    <property type="project" value="InterPro"/>
</dbReference>
<dbReference type="PROSITE" id="PS51918">
    <property type="entry name" value="RADICAL_SAM"/>
    <property type="match status" value="1"/>
</dbReference>
<organism evidence="7 8">
    <name type="scientific">Photobacterium kishitanii</name>
    <dbReference type="NCBI Taxonomy" id="318456"/>
    <lineage>
        <taxon>Bacteria</taxon>
        <taxon>Pseudomonadati</taxon>
        <taxon>Pseudomonadota</taxon>
        <taxon>Gammaproteobacteria</taxon>
        <taxon>Vibrionales</taxon>
        <taxon>Vibrionaceae</taxon>
        <taxon>Photobacterium</taxon>
    </lineage>
</organism>
<evidence type="ECO:0000256" key="4">
    <source>
        <dbReference type="ARBA" id="ARBA00023004"/>
    </source>
</evidence>
<dbReference type="Proteomes" id="UP000241426">
    <property type="component" value="Unassembled WGS sequence"/>
</dbReference>
<proteinExistence type="predicted"/>
<dbReference type="InterPro" id="IPR050377">
    <property type="entry name" value="Radical_SAM_PqqE_MftC-like"/>
</dbReference>
<gene>
    <name evidence="7" type="ORF">C9J27_09595</name>
</gene>
<keyword evidence="5" id="KW-0411">Iron-sulfur</keyword>
<reference evidence="7 8" key="1">
    <citation type="submission" date="2018-01" db="EMBL/GenBank/DDBJ databases">
        <title>Whole genome sequencing of Histamine producing bacteria.</title>
        <authorList>
            <person name="Butler K."/>
        </authorList>
    </citation>
    <scope>NUCLEOTIDE SEQUENCE [LARGE SCALE GENOMIC DNA]</scope>
    <source>
        <strain evidence="7 8">FS-7.2</strain>
    </source>
</reference>
<dbReference type="Gene3D" id="3.20.20.70">
    <property type="entry name" value="Aldolase class I"/>
    <property type="match status" value="1"/>
</dbReference>
<evidence type="ECO:0000313" key="8">
    <source>
        <dbReference type="Proteomes" id="UP000241426"/>
    </source>
</evidence>
<evidence type="ECO:0000256" key="2">
    <source>
        <dbReference type="ARBA" id="ARBA00022691"/>
    </source>
</evidence>
<dbReference type="InterPro" id="IPR013785">
    <property type="entry name" value="Aldolase_TIM"/>
</dbReference>
<sequence>MREYNFISKVNCSSFFLSINWALMNKCNYKCSYCHPDLNSGSINAPPYEVVVQFVENISLDAKKLGLTPYFEFGGGEVTLLRYFSKLIQLIHENGGLVCIVSNGSKSLSWWRENAEYLNGVSLSYHVNDIKDENHFIEVAKTLESSKNTRLHVNVMMDPQKFNDCYSYAQRLKEQVKCSIALQPLFEGFGHGGITQKYNYTDKQESLMKSFRGWPDEKNLPEPRSFLDIEYIDGSKGTVSTFDLLINDQVNFIGWDCYAGVESIVITFAGEIYRAWCMQDGSIGSIYDTEIILPVKPTRCRTKICQCGADLSSTKINKRLIEQLDNSIAVTQIL</sequence>
<dbReference type="SUPFAM" id="SSF102114">
    <property type="entry name" value="Radical SAM enzymes"/>
    <property type="match status" value="1"/>
</dbReference>
<dbReference type="PANTHER" id="PTHR11228:SF7">
    <property type="entry name" value="PQQA PEPTIDE CYCLASE"/>
    <property type="match status" value="1"/>
</dbReference>
<keyword evidence="2" id="KW-0949">S-adenosyl-L-methionine</keyword>
<dbReference type="PANTHER" id="PTHR11228">
    <property type="entry name" value="RADICAL SAM DOMAIN PROTEIN"/>
    <property type="match status" value="1"/>
</dbReference>
<dbReference type="CDD" id="cd01335">
    <property type="entry name" value="Radical_SAM"/>
    <property type="match status" value="1"/>
</dbReference>
<dbReference type="RefSeq" id="WP_107226063.1">
    <property type="nucleotide sequence ID" value="NZ_PYNF01000006.1"/>
</dbReference>
<dbReference type="EMBL" id="PYNF01000006">
    <property type="protein sequence ID" value="PSU99211.1"/>
    <property type="molecule type" value="Genomic_DNA"/>
</dbReference>
<dbReference type="GO" id="GO:0046872">
    <property type="term" value="F:metal ion binding"/>
    <property type="evidence" value="ECO:0007669"/>
    <property type="project" value="UniProtKB-KW"/>
</dbReference>
<protein>
    <submittedName>
        <fullName evidence="7">Radical SAM protein</fullName>
    </submittedName>
</protein>
<dbReference type="Pfam" id="PF04055">
    <property type="entry name" value="Radical_SAM"/>
    <property type="match status" value="1"/>
</dbReference>
<dbReference type="InterPro" id="IPR007197">
    <property type="entry name" value="rSAM"/>
</dbReference>
<comment type="caution">
    <text evidence="7">The sequence shown here is derived from an EMBL/GenBank/DDBJ whole genome shotgun (WGS) entry which is preliminary data.</text>
</comment>
<keyword evidence="3" id="KW-0479">Metal-binding</keyword>
<evidence type="ECO:0000256" key="3">
    <source>
        <dbReference type="ARBA" id="ARBA00022723"/>
    </source>
</evidence>